<dbReference type="OrthoDB" id="6159137at2759"/>
<dbReference type="PROSITE" id="PS50102">
    <property type="entry name" value="RRM"/>
    <property type="match status" value="1"/>
</dbReference>
<dbReference type="InterPro" id="IPR035979">
    <property type="entry name" value="RBD_domain_sf"/>
</dbReference>
<reference evidence="3" key="1">
    <citation type="journal article" date="2020" name="Fungal Divers.">
        <title>Resolving the Mortierellaceae phylogeny through synthesis of multi-gene phylogenetics and phylogenomics.</title>
        <authorList>
            <person name="Vandepol N."/>
            <person name="Liber J."/>
            <person name="Desiro A."/>
            <person name="Na H."/>
            <person name="Kennedy M."/>
            <person name="Barry K."/>
            <person name="Grigoriev I.V."/>
            <person name="Miller A.N."/>
            <person name="O'Donnell K."/>
            <person name="Stajich J.E."/>
            <person name="Bonito G."/>
        </authorList>
    </citation>
    <scope>NUCLEOTIDE SEQUENCE</scope>
    <source>
        <strain evidence="3">MES-2147</strain>
    </source>
</reference>
<evidence type="ECO:0000259" key="2">
    <source>
        <dbReference type="PROSITE" id="PS50102"/>
    </source>
</evidence>
<evidence type="ECO:0000313" key="4">
    <source>
        <dbReference type="Proteomes" id="UP000749646"/>
    </source>
</evidence>
<protein>
    <recommendedName>
        <fullName evidence="2">RRM domain-containing protein</fullName>
    </recommendedName>
</protein>
<keyword evidence="4" id="KW-1185">Reference proteome</keyword>
<dbReference type="GO" id="GO:0003723">
    <property type="term" value="F:RNA binding"/>
    <property type="evidence" value="ECO:0007669"/>
    <property type="project" value="UniProtKB-UniRule"/>
</dbReference>
<evidence type="ECO:0000256" key="1">
    <source>
        <dbReference type="PROSITE-ProRule" id="PRU00176"/>
    </source>
</evidence>
<comment type="caution">
    <text evidence="3">The sequence shown here is derived from an EMBL/GenBank/DDBJ whole genome shotgun (WGS) entry which is preliminary data.</text>
</comment>
<dbReference type="AlphaFoldDB" id="A0A9P6SV76"/>
<proteinExistence type="predicted"/>
<gene>
    <name evidence="3" type="ORF">BGZ65_006048</name>
</gene>
<dbReference type="InterPro" id="IPR012677">
    <property type="entry name" value="Nucleotide-bd_a/b_plait_sf"/>
</dbReference>
<dbReference type="Gene3D" id="3.30.70.330">
    <property type="match status" value="1"/>
</dbReference>
<dbReference type="SUPFAM" id="SSF54928">
    <property type="entry name" value="RNA-binding domain, RBD"/>
    <property type="match status" value="1"/>
</dbReference>
<dbReference type="EMBL" id="JAAAHW010000086">
    <property type="protein sequence ID" value="KAG0006614.1"/>
    <property type="molecule type" value="Genomic_DNA"/>
</dbReference>
<keyword evidence="1" id="KW-0694">RNA-binding</keyword>
<feature type="domain" description="RRM" evidence="2">
    <location>
        <begin position="36"/>
        <end position="107"/>
    </location>
</feature>
<dbReference type="Pfam" id="PF00076">
    <property type="entry name" value="RRM_1"/>
    <property type="match status" value="1"/>
</dbReference>
<dbReference type="SMART" id="SM00360">
    <property type="entry name" value="RRM"/>
    <property type="match status" value="1"/>
</dbReference>
<name>A0A9P6SV76_9FUNG</name>
<dbReference type="InterPro" id="IPR000504">
    <property type="entry name" value="RRM_dom"/>
</dbReference>
<dbReference type="CDD" id="cd00590">
    <property type="entry name" value="RRM_SF"/>
    <property type="match status" value="1"/>
</dbReference>
<evidence type="ECO:0000313" key="3">
    <source>
        <dbReference type="EMBL" id="KAG0006614.1"/>
    </source>
</evidence>
<sequence length="200" mass="21829">MDMDIEMEMDPDDGMVSIKGSAPNSTVVFRGESGPVTIEIENLDPGTTADDVKYVCSRFGEIKSCICTNGFSQVTYVRKAAGLAAIENLNGKRADNGQILKVTMRKNAVIHGEIVPPASHVPTSIHGPMKLLEKAVKGTITNAGTLYSDQLLAAQHMLKVQQHRMAQLHQEEQRISSLRMQAEPHMGNLTSFSTQGRGFF</sequence>
<dbReference type="Proteomes" id="UP000749646">
    <property type="component" value="Unassembled WGS sequence"/>
</dbReference>
<organism evidence="3 4">
    <name type="scientific">Modicella reniformis</name>
    <dbReference type="NCBI Taxonomy" id="1440133"/>
    <lineage>
        <taxon>Eukaryota</taxon>
        <taxon>Fungi</taxon>
        <taxon>Fungi incertae sedis</taxon>
        <taxon>Mucoromycota</taxon>
        <taxon>Mortierellomycotina</taxon>
        <taxon>Mortierellomycetes</taxon>
        <taxon>Mortierellales</taxon>
        <taxon>Mortierellaceae</taxon>
        <taxon>Modicella</taxon>
    </lineage>
</organism>
<accession>A0A9P6SV76</accession>